<sequence length="153" mass="17168">MSTLTVSFSDLSKNSKRVADTVEQAQRVHVTRRDGEDLYLTTERHDRQREETADVTARLFAALIASDEGARAVLLALPEVFPWTRHLSAEEVREFVVDLVNATRDVVELDVHSNLHRVIVEWRATARILADPELSAQLIGALPHEDHGEVLAP</sequence>
<dbReference type="STRING" id="2064.TR51_28650"/>
<organism evidence="1 2">
    <name type="scientific">Kitasatospora griseola</name>
    <name type="common">Streptomyces griseolosporeus</name>
    <dbReference type="NCBI Taxonomy" id="2064"/>
    <lineage>
        <taxon>Bacteria</taxon>
        <taxon>Bacillati</taxon>
        <taxon>Actinomycetota</taxon>
        <taxon>Actinomycetes</taxon>
        <taxon>Kitasatosporales</taxon>
        <taxon>Streptomycetaceae</taxon>
        <taxon>Kitasatospora</taxon>
    </lineage>
</organism>
<evidence type="ECO:0000313" key="1">
    <source>
        <dbReference type="EMBL" id="KIQ62871.1"/>
    </source>
</evidence>
<protein>
    <submittedName>
        <fullName evidence="1">Prevent-host-death family protein</fullName>
    </submittedName>
</protein>
<dbReference type="EMBL" id="JXZB01000004">
    <property type="protein sequence ID" value="KIQ62871.1"/>
    <property type="molecule type" value="Genomic_DNA"/>
</dbReference>
<dbReference type="AlphaFoldDB" id="A0A0D0NUK4"/>
<dbReference type="OrthoDB" id="3378334at2"/>
<reference evidence="1 2" key="1">
    <citation type="submission" date="2015-02" db="EMBL/GenBank/DDBJ databases">
        <title>Draft genome sequence of Kitasatospora griseola MF730-N6, a bafilomycin, terpentecin and satosporin producer.</title>
        <authorList>
            <person name="Arens J.C."/>
            <person name="Haltli B."/>
            <person name="Kerr R.G."/>
        </authorList>
    </citation>
    <scope>NUCLEOTIDE SEQUENCE [LARGE SCALE GENOMIC DNA]</scope>
    <source>
        <strain evidence="1 2">MF730-N6</strain>
    </source>
</reference>
<name>A0A0D0NUK4_KITGR</name>
<proteinExistence type="predicted"/>
<dbReference type="PATRIC" id="fig|2064.6.peg.6083"/>
<dbReference type="RefSeq" id="WP_043915153.1">
    <property type="nucleotide sequence ID" value="NZ_JXZB01000004.1"/>
</dbReference>
<keyword evidence="2" id="KW-1185">Reference proteome</keyword>
<gene>
    <name evidence="1" type="ORF">TR51_28650</name>
</gene>
<accession>A0A0D0NUK4</accession>
<dbReference type="Proteomes" id="UP000032066">
    <property type="component" value="Unassembled WGS sequence"/>
</dbReference>
<comment type="caution">
    <text evidence="1">The sequence shown here is derived from an EMBL/GenBank/DDBJ whole genome shotgun (WGS) entry which is preliminary data.</text>
</comment>
<evidence type="ECO:0000313" key="2">
    <source>
        <dbReference type="Proteomes" id="UP000032066"/>
    </source>
</evidence>